<dbReference type="CDD" id="cd19543">
    <property type="entry name" value="DCL_NRPS"/>
    <property type="match status" value="1"/>
</dbReference>
<comment type="cofactor">
    <cofactor evidence="1">
        <name>pantetheine 4'-phosphate</name>
        <dbReference type="ChEBI" id="CHEBI:47942"/>
    </cofactor>
</comment>
<accession>A0A4R6SG32</accession>
<dbReference type="Pfam" id="PF08242">
    <property type="entry name" value="Methyltransf_12"/>
    <property type="match status" value="1"/>
</dbReference>
<dbReference type="NCBIfam" id="TIGR01720">
    <property type="entry name" value="NRPS-para261"/>
    <property type="match status" value="1"/>
</dbReference>
<dbReference type="SUPFAM" id="SSF53335">
    <property type="entry name" value="S-adenosyl-L-methionine-dependent methyltransferases"/>
    <property type="match status" value="1"/>
</dbReference>
<dbReference type="GO" id="GO:0003824">
    <property type="term" value="F:catalytic activity"/>
    <property type="evidence" value="ECO:0007669"/>
    <property type="project" value="InterPro"/>
</dbReference>
<dbReference type="InterPro" id="IPR045851">
    <property type="entry name" value="AMP-bd_C_sf"/>
</dbReference>
<name>A0A4R6SG32_LABRH</name>
<dbReference type="GO" id="GO:0072330">
    <property type="term" value="P:monocarboxylic acid biosynthetic process"/>
    <property type="evidence" value="ECO:0007669"/>
    <property type="project" value="UniProtKB-ARBA"/>
</dbReference>
<evidence type="ECO:0000259" key="7">
    <source>
        <dbReference type="PROSITE" id="PS50075"/>
    </source>
</evidence>
<keyword evidence="4" id="KW-0597">Phosphoprotein</keyword>
<evidence type="ECO:0000313" key="8">
    <source>
        <dbReference type="EMBL" id="TDQ00487.1"/>
    </source>
</evidence>
<dbReference type="InterPro" id="IPR001242">
    <property type="entry name" value="Condensation_dom"/>
</dbReference>
<dbReference type="SMART" id="SM00823">
    <property type="entry name" value="PKS_PP"/>
    <property type="match status" value="2"/>
</dbReference>
<evidence type="ECO:0000256" key="6">
    <source>
        <dbReference type="ARBA" id="ARBA00023194"/>
    </source>
</evidence>
<dbReference type="NCBIfam" id="TIGR01733">
    <property type="entry name" value="AA-adenyl-dom"/>
    <property type="match status" value="2"/>
</dbReference>
<evidence type="ECO:0000256" key="1">
    <source>
        <dbReference type="ARBA" id="ARBA00001957"/>
    </source>
</evidence>
<dbReference type="Gene3D" id="2.30.38.10">
    <property type="entry name" value="Luciferase, Domain 3"/>
    <property type="match status" value="2"/>
</dbReference>
<dbReference type="FunFam" id="2.30.38.10:FF:000001">
    <property type="entry name" value="Non-ribosomal peptide synthetase PvdI"/>
    <property type="match status" value="2"/>
</dbReference>
<dbReference type="GO" id="GO:0005829">
    <property type="term" value="C:cytosol"/>
    <property type="evidence" value="ECO:0007669"/>
    <property type="project" value="TreeGrafter"/>
</dbReference>
<dbReference type="Pfam" id="PF00668">
    <property type="entry name" value="Condensation"/>
    <property type="match status" value="3"/>
</dbReference>
<evidence type="ECO:0000313" key="9">
    <source>
        <dbReference type="Proteomes" id="UP000295444"/>
    </source>
</evidence>
<dbReference type="InterPro" id="IPR013217">
    <property type="entry name" value="Methyltransf_12"/>
</dbReference>
<dbReference type="FunFam" id="1.10.1200.10:FF:000005">
    <property type="entry name" value="Nonribosomal peptide synthetase 1"/>
    <property type="match status" value="1"/>
</dbReference>
<keyword evidence="3" id="KW-0596">Phosphopantetheine</keyword>
<dbReference type="CDD" id="cd02440">
    <property type="entry name" value="AdoMet_MTases"/>
    <property type="match status" value="1"/>
</dbReference>
<dbReference type="InterPro" id="IPR009081">
    <property type="entry name" value="PP-bd_ACP"/>
</dbReference>
<evidence type="ECO:0000256" key="4">
    <source>
        <dbReference type="ARBA" id="ARBA00022553"/>
    </source>
</evidence>
<protein>
    <submittedName>
        <fullName evidence="8">Non-ribosomal peptide synthase protein (TIGR01720 family)/amino acid adenylation domain-containing protein</fullName>
    </submittedName>
</protein>
<dbReference type="CDD" id="cd12117">
    <property type="entry name" value="A_NRPS_Srf_like"/>
    <property type="match status" value="1"/>
</dbReference>
<reference evidence="8 9" key="1">
    <citation type="submission" date="2019-03" db="EMBL/GenBank/DDBJ databases">
        <title>Genomic Encyclopedia of Type Strains, Phase IV (KMG-IV): sequencing the most valuable type-strain genomes for metagenomic binning, comparative biology and taxonomic classification.</title>
        <authorList>
            <person name="Goeker M."/>
        </authorList>
    </citation>
    <scope>NUCLEOTIDE SEQUENCE [LARGE SCALE GENOMIC DNA]</scope>
    <source>
        <strain evidence="8 9">DSM 45361</strain>
    </source>
</reference>
<dbReference type="Gene3D" id="3.40.50.150">
    <property type="entry name" value="Vaccinia Virus protein VP39"/>
    <property type="match status" value="1"/>
</dbReference>
<comment type="caution">
    <text evidence="8">The sequence shown here is derived from an EMBL/GenBank/DDBJ whole genome shotgun (WGS) entry which is preliminary data.</text>
</comment>
<dbReference type="Pfam" id="PF00501">
    <property type="entry name" value="AMP-binding"/>
    <property type="match status" value="2"/>
</dbReference>
<dbReference type="InterPro" id="IPR010060">
    <property type="entry name" value="NRPS_synth"/>
</dbReference>
<evidence type="ECO:0000256" key="2">
    <source>
        <dbReference type="ARBA" id="ARBA00006432"/>
    </source>
</evidence>
<dbReference type="CDD" id="cd19540">
    <property type="entry name" value="LCL_NRPS-like"/>
    <property type="match status" value="1"/>
</dbReference>
<dbReference type="InterPro" id="IPR029063">
    <property type="entry name" value="SAM-dependent_MTases_sf"/>
</dbReference>
<dbReference type="RefSeq" id="WP_166659121.1">
    <property type="nucleotide sequence ID" value="NZ_SNXZ01000002.1"/>
</dbReference>
<dbReference type="FunFam" id="1.10.1200.10:FF:000016">
    <property type="entry name" value="Non-ribosomal peptide synthase"/>
    <property type="match status" value="1"/>
</dbReference>
<dbReference type="GO" id="GO:0031177">
    <property type="term" value="F:phosphopantetheine binding"/>
    <property type="evidence" value="ECO:0007669"/>
    <property type="project" value="InterPro"/>
</dbReference>
<dbReference type="EMBL" id="SNXZ01000002">
    <property type="protein sequence ID" value="TDQ00487.1"/>
    <property type="molecule type" value="Genomic_DNA"/>
</dbReference>
<gene>
    <name evidence="8" type="ORF">EV186_102348</name>
</gene>
<dbReference type="GO" id="GO:0009403">
    <property type="term" value="P:toxin biosynthetic process"/>
    <property type="evidence" value="ECO:0007669"/>
    <property type="project" value="UniProtKB-ARBA"/>
</dbReference>
<dbReference type="InterPro" id="IPR020845">
    <property type="entry name" value="AMP-binding_CS"/>
</dbReference>
<dbReference type="InterPro" id="IPR025110">
    <property type="entry name" value="AMP-bd_C"/>
</dbReference>
<dbReference type="PROSITE" id="PS00455">
    <property type="entry name" value="AMP_BINDING"/>
    <property type="match status" value="2"/>
</dbReference>
<dbReference type="Pfam" id="PF00550">
    <property type="entry name" value="PP-binding"/>
    <property type="match status" value="2"/>
</dbReference>
<dbReference type="InterPro" id="IPR006162">
    <property type="entry name" value="Ppantetheine_attach_site"/>
</dbReference>
<dbReference type="InterPro" id="IPR023213">
    <property type="entry name" value="CAT-like_dom_sf"/>
</dbReference>
<dbReference type="PANTHER" id="PTHR45527">
    <property type="entry name" value="NONRIBOSOMAL PEPTIDE SYNTHETASE"/>
    <property type="match status" value="1"/>
</dbReference>
<dbReference type="PROSITE" id="PS00012">
    <property type="entry name" value="PHOSPHOPANTETHEINE"/>
    <property type="match status" value="2"/>
</dbReference>
<dbReference type="FunFam" id="3.40.50.12780:FF:000012">
    <property type="entry name" value="Non-ribosomal peptide synthetase"/>
    <property type="match status" value="2"/>
</dbReference>
<evidence type="ECO:0000256" key="5">
    <source>
        <dbReference type="ARBA" id="ARBA00022737"/>
    </source>
</evidence>
<dbReference type="InterPro" id="IPR000873">
    <property type="entry name" value="AMP-dep_synth/lig_dom"/>
</dbReference>
<dbReference type="Proteomes" id="UP000295444">
    <property type="component" value="Unassembled WGS sequence"/>
</dbReference>
<evidence type="ECO:0000256" key="3">
    <source>
        <dbReference type="ARBA" id="ARBA00022450"/>
    </source>
</evidence>
<sequence>MAHPTVEDVLPLSPLQQGLLFHSRFADAERDVYTVQVSLDLAGVVDVPALRAAAEALLRRYPNLRTAFLHKSSGEPVQVVSSHVDLPWHEHDLTALEPAAREAELAGLVADDAARGFDLARPPVLRFTLIALEPGRWRFLMTSHHIALDGWSGQIVLRELFASYGRGGDTSGLPPTTPYRDYVAWLAAQDRPAAEEAWRTALAGVEEPTLLAPVDRDRVPVFPESVELSLSEEHTEALRGLAQSLGLTLNTVVQGAWAVLLGAVTGKQDVLFGMTVSGRPAEVPGVGDMVGLFANTLPVRVVLDPDESFTTLLTGLQRRQSDLLAHHHLGLSDLHRLTGLPELFDTTTVFENYPDDMDAVLGSVAGTSVSGFRIRSATHYPLGLMALPGKRLTLRLVHQPDLLDHAAVRAIADRLSLVLHAIADDPDRPVRSVDLLTTRERRQVLTEWNATTAPLPDAGIAALFEQNAARRPQAIAVTGDQGTLTYAELDARANRLAHRLVDLGVRAEDVVGVFAERGTAFLVAVLAVVKAGGAYLPLDPAYPADRLAFMLAETGAPVVLTTQPPPDELITGGVRWVQVDEEPTDGDGERPPRADTGPRAAACVMYTSGSTGVPKGIVVEHRAVVRLVRNQDFMAFGPDKVVLQSGSVSFDVSTLEVWGALLNGATLAVYPPVVPSAAELGAFCRAHGVSTALLPAGVFHELVDAGAAALSGLRQVVVGGDVLSPARATVAVLEWPELSLVNAYGPTENTSVTCAHRYRPAALPTGSVPIGKPIRNTQVRVLDGDLRPVGVGVAGELFASGAGLARGYVGRPAATAERFVPDPFGPPGSRMYRTGDLVRWTADGELVFLGRVDDQVKVRGFRVEPAEIESVLAEHPAVGAAAVVVREDRPGDKRLVGYVVPAAGDSAPVEQVGEWLGIYESWYQDSVANPVPLGENFMGWDSSYDGKPIPLAQMREWQEATVARIRASRPRRVLELGVGSGLLLARLAAGCEAYWGTDFSPAAIEALRASTAADPRLADVVELRTQAADDVTGLPTGYFDTVVVNSVAQYFPDAAYLVRVVRQAMELLAPGGRLFLGDLRNLRTRRVFHTAVRLHRATTDDVDPVRAAVEQAVLLDKELLVAPEFFTTVRRDVPAIAGVDVRVKRGAAHNELTRHRYDVVLHKEPVEQANVAEVECVQWSALGSTTALTSYLDGCAGRAVRVRGIPNARLAGEVAAERALRRGAGLEAARRVLRETGGVDPESVHELGERLGYQVAVTWSTGDDTVDAVFLRGDTTITGTYLPGPADGRPADYVSDPAFSARAGEFVASLGGHLRQRLPSYLVPAALVVLDQLPLTVNGKLDRRALPAPQAATGAVRRAPRTPREEILCDLFAEVLGVPGAGIDDDFFALGGHSLLATRLTSRVRAVLDAELPIRAVFETPTVAGLARVLDTADGARPALRPVPAPPDVPLSFAQQRMWFLHRFSGPNPTYNMVLALRLTGPLDQAALSDALSDVVTRHEPLRTVFPEVDGQPTQRVLDPLAVPCRPDVVAATEEDLPDRMAGFAARTFDLQTEPPLRTVLYRLAPDVHVLLVAWHHIAGDGWSRAPFLRDLSTAYAAHRRGVAPEFDPLPVRYTDYTLWQRDLLGDGTDSMLAGQTAYWTEALAGLPDETTLPVDRPRPAHGSQRGAVCGFEWPAQLHHGLVELARQTGTTLFMVVQSALAALLSRLGAGGDVPIGSPIAGRTDDALDQLVGLFANTVVLRTDTSGNPTFRELLRRTRAADLGAYAHQDVPFEHLVDALNPARSPSRHPLFQVMLVLQNTADAEVDLPGLRAEVQAVRQSTAKFDLSFEFAERPGGGVGGALNYSTDLFDRGTAERLVRGLRRVLAAAVADPNRRIDGIDLLDADELRTILVDWNGTGCAVPDTTLTQVFEASVAAAPDAVAVTHDGVALTYAQLNARANQLARYLLAEGAGPERVVALALPRSVELVVAILAVLKAGACYLPIDPDYPPERIALLLEDARPAVVLTTTEAAKQVPAAAVALDDPERTARIAGFAATDLGTRIDPDSAAYVIYTSGSTGKPKGVVVSHRNVVGLLAATRDDFAFDPTDTWTLFHSYAFDFSVWELWGPLSTGGRLVVVPHWITRSPKDFLDLLERERVTVLNQTPSAFYQLIEADQQRPADLALRWVIFGGEALVPQRLADWFARHPRHAPRLVNMYGTTETTVHVTHKLLDDATTGVGSPIGRPIADLRAYVLDRALRPVPPGVDGELHVAGTGVARGYLGRPGLTADRFVPDPFGEPGARMYRTGDLVRWTASGELEHRGRADDQVKLRGFRIEPGEIEAALATHQGVGHAVVALREDEPGKRQLVAYVVAPAGGTAPGQDVLRAHARRLLPVHMVPSAFVPLDVLPLTRNGKLDRRALPAPDFAASSAGRTPTTDVEKALCAVFAEVLGLPSVTVDDNFFDLGGDSIVSIQVVGKAAAAGLAMSPRDLFAHQTVAALASVVRTAPAQGDDDFAEAVGAVPLTPIIARLHEVGGPIDELNLAMLVRVPPDLERRHLVTALGAVLDHHDALRLRLTRSAGDWALQVRPRGSVAAEDCLRVIGPDDWDAGAVAASVGPAYAAVQRELDPDAGTMVRVVWFDGGPGRPGRLLVVVHHLAIDAVSLRILVPDLATAYQAAAAGERPRLATPPASLRRWAVELAAQAQHRDAELPLWTDMLAGPDPLIGSRPLDPARDTGESLRTLAFSMPAEHAEPLLTTAPAVFDVKAHEVLYTALALAVARWRGVVATDDGLLVTVQAHGREVIGDGVDPSRTVGWLATEFPVRLAPGADGVRPALERVRDRLRALPDNGLGYGMLRYLNPRTGPVLAALPAPQVKFNYLGRFGVRAEAEHWSPTDETGSVLNGGASPRRPARCPVEITAYIADHPDGARLTMLWSWVDGVLSDASMTELVDAWFATTRAIGAAAQEASRP</sequence>
<dbReference type="FunFam" id="3.30.300.30:FF:000010">
    <property type="entry name" value="Enterobactin synthetase component F"/>
    <property type="match status" value="1"/>
</dbReference>
<dbReference type="InterPro" id="IPR036736">
    <property type="entry name" value="ACP-like_sf"/>
</dbReference>
<keyword evidence="5" id="KW-0677">Repeat</keyword>
<dbReference type="GO" id="GO:0043041">
    <property type="term" value="P:amino acid activation for nonribosomal peptide biosynthetic process"/>
    <property type="evidence" value="ECO:0007669"/>
    <property type="project" value="TreeGrafter"/>
</dbReference>
<dbReference type="InterPro" id="IPR010071">
    <property type="entry name" value="AA_adenyl_dom"/>
</dbReference>
<dbReference type="Gene3D" id="3.30.300.30">
    <property type="match status" value="3"/>
</dbReference>
<dbReference type="PANTHER" id="PTHR45527:SF1">
    <property type="entry name" value="FATTY ACID SYNTHASE"/>
    <property type="match status" value="1"/>
</dbReference>
<dbReference type="Pfam" id="PF13193">
    <property type="entry name" value="AMP-binding_C"/>
    <property type="match status" value="2"/>
</dbReference>
<feature type="domain" description="Carrier" evidence="7">
    <location>
        <begin position="1359"/>
        <end position="1434"/>
    </location>
</feature>
<dbReference type="SUPFAM" id="SSF52777">
    <property type="entry name" value="CoA-dependent acyltransferases"/>
    <property type="match status" value="6"/>
</dbReference>
<dbReference type="Gene3D" id="3.40.50.980">
    <property type="match status" value="4"/>
</dbReference>
<dbReference type="Gene3D" id="1.10.1200.10">
    <property type="entry name" value="ACP-like"/>
    <property type="match status" value="2"/>
</dbReference>
<keyword evidence="9" id="KW-1185">Reference proteome</keyword>
<feature type="domain" description="Carrier" evidence="7">
    <location>
        <begin position="2415"/>
        <end position="2489"/>
    </location>
</feature>
<dbReference type="FunFam" id="3.40.50.980:FF:000001">
    <property type="entry name" value="Non-ribosomal peptide synthetase"/>
    <property type="match status" value="2"/>
</dbReference>
<dbReference type="SUPFAM" id="SSF47336">
    <property type="entry name" value="ACP-like"/>
    <property type="match status" value="2"/>
</dbReference>
<comment type="similarity">
    <text evidence="2">Belongs to the ATP-dependent AMP-binding enzyme family.</text>
</comment>
<dbReference type="CDD" id="cd17643">
    <property type="entry name" value="A_NRPS_Cytc1-like"/>
    <property type="match status" value="1"/>
</dbReference>
<dbReference type="Gene3D" id="3.30.559.30">
    <property type="entry name" value="Nonribosomal peptide synthetase, condensation domain"/>
    <property type="match status" value="3"/>
</dbReference>
<proteinExistence type="inferred from homology"/>
<dbReference type="PROSITE" id="PS50075">
    <property type="entry name" value="CARRIER"/>
    <property type="match status" value="2"/>
</dbReference>
<dbReference type="GO" id="GO:0008610">
    <property type="term" value="P:lipid biosynthetic process"/>
    <property type="evidence" value="ECO:0007669"/>
    <property type="project" value="UniProtKB-ARBA"/>
</dbReference>
<keyword evidence="6" id="KW-0045">Antibiotic biosynthesis</keyword>
<organism evidence="8 9">
    <name type="scientific">Labedaea rhizosphaerae</name>
    <dbReference type="NCBI Taxonomy" id="598644"/>
    <lineage>
        <taxon>Bacteria</taxon>
        <taxon>Bacillati</taxon>
        <taxon>Actinomycetota</taxon>
        <taxon>Actinomycetes</taxon>
        <taxon>Pseudonocardiales</taxon>
        <taxon>Pseudonocardiaceae</taxon>
        <taxon>Labedaea</taxon>
    </lineage>
</organism>
<dbReference type="SUPFAM" id="SSF56801">
    <property type="entry name" value="Acetyl-CoA synthetase-like"/>
    <property type="match status" value="2"/>
</dbReference>
<dbReference type="Gene3D" id="3.30.559.10">
    <property type="entry name" value="Chloramphenicol acetyltransferase-like domain"/>
    <property type="match status" value="3"/>
</dbReference>
<dbReference type="GO" id="GO:0017000">
    <property type="term" value="P:antibiotic biosynthetic process"/>
    <property type="evidence" value="ECO:0007669"/>
    <property type="project" value="UniProtKB-KW"/>
</dbReference>
<dbReference type="FunFam" id="3.40.50.980:FF:000002">
    <property type="entry name" value="Enterobactin synthetase component F"/>
    <property type="match status" value="1"/>
</dbReference>
<dbReference type="InterPro" id="IPR020806">
    <property type="entry name" value="PKS_PP-bd"/>
</dbReference>